<organism evidence="1">
    <name type="scientific">Bandra megavirus</name>
    <dbReference type="NCBI Taxonomy" id="2071566"/>
    <lineage>
        <taxon>Viruses</taxon>
        <taxon>Varidnaviria</taxon>
        <taxon>Bamfordvirae</taxon>
        <taxon>Nucleocytoviricota</taxon>
        <taxon>Megaviricetes</taxon>
        <taxon>Imitervirales</taxon>
        <taxon>Mimiviridae</taxon>
        <taxon>Megamimivirinae</taxon>
        <taxon>Megavirus</taxon>
    </lineage>
</organism>
<dbReference type="EMBL" id="MG779363">
    <property type="protein sequence ID" value="AUV58685.1"/>
    <property type="molecule type" value="Genomic_DNA"/>
</dbReference>
<protein>
    <submittedName>
        <fullName evidence="1">Uncharacterized protein</fullName>
    </submittedName>
</protein>
<accession>A0A2K9V8Z5</accession>
<reference evidence="1" key="1">
    <citation type="submission" date="2018-01" db="EMBL/GenBank/DDBJ databases">
        <title>Draft genome sequence of Bandra megavirus.</title>
        <authorList>
            <person name="Chatterjee A."/>
            <person name="Yadav R."/>
            <person name="Kondabagil K."/>
        </authorList>
    </citation>
    <scope>NUCLEOTIDE SEQUENCE</scope>
    <source>
        <strain evidence="1">KK-1</strain>
    </source>
</reference>
<name>A0A2K9V8Z5_9VIRU</name>
<sequence>MITNIIELKSYIESFLSDNLEFVDIDISAKLRRPMRVFRTEYPNLYYFAYGLSEVYRLRLSKIKFEIAFHDLGPKTRKMFCDYSGVKLLPNADIDTLNEICKYTNLRFWLDDLNNVLLYLGGEREFISKHYDLSKKIHDDLVQRDNYKSWKNMEIVYNNVCNKYPIIAPHLNIKFADIYQNHYCEKYYLSIDISSANFEIMREIKLISEKTWQDYVSKFIDHTYFGRLKKLRLIALSYPDLFPKKQTMYWRNITLNVLDCVLQNNIFTENDFINFNNDEIIFEITPDQFNDKKIACLQLINDHFPNINLCVSVFQLKEITRENKKSVYVKIHQDNDKIEWKCVDIGEFLDVAKNFITQ</sequence>
<proteinExistence type="predicted"/>
<evidence type="ECO:0000313" key="1">
    <source>
        <dbReference type="EMBL" id="AUV58685.1"/>
    </source>
</evidence>